<evidence type="ECO:0000313" key="2">
    <source>
        <dbReference type="EMBL" id="EJT77140.1"/>
    </source>
</evidence>
<sequence>MARSQGGRALAQGSGRHMVAQRQGMGWRPRSHAAASANPTGERSRPRLPFLAWNPALGARFPDTQHTVRQDSQGDNNQTAEHRAGRQPQKKTPPTCKTRTAQDSNKHRACISPKQLMVSTFAGGTLSSAAAVAKNAPMNRTQTAQTAAELFDQTWAAVSTAMENPPLVP</sequence>
<feature type="region of interest" description="Disordered" evidence="1">
    <location>
        <begin position="1"/>
        <end position="106"/>
    </location>
</feature>
<dbReference type="RefSeq" id="XP_009223140.1">
    <property type="nucleotide sequence ID" value="XM_009224876.1"/>
</dbReference>
<dbReference type="HOGENOM" id="CLU_1578616_0_0_1"/>
<evidence type="ECO:0000313" key="4">
    <source>
        <dbReference type="Proteomes" id="UP000006039"/>
    </source>
</evidence>
<dbReference type="EMBL" id="GL385397">
    <property type="protein sequence ID" value="EJT77140.1"/>
    <property type="molecule type" value="Genomic_DNA"/>
</dbReference>
<reference evidence="2" key="2">
    <citation type="submission" date="2010-07" db="EMBL/GenBank/DDBJ databases">
        <authorList>
            <consortium name="The Broad Institute Genome Sequencing Platform"/>
            <consortium name="Broad Institute Genome Sequencing Center for Infectious Disease"/>
            <person name="Ma L.-J."/>
            <person name="Dead R."/>
            <person name="Young S."/>
            <person name="Zeng Q."/>
            <person name="Koehrsen M."/>
            <person name="Alvarado L."/>
            <person name="Berlin A."/>
            <person name="Chapman S.B."/>
            <person name="Chen Z."/>
            <person name="Freedman E."/>
            <person name="Gellesch M."/>
            <person name="Goldberg J."/>
            <person name="Griggs A."/>
            <person name="Gujja S."/>
            <person name="Heilman E.R."/>
            <person name="Heiman D."/>
            <person name="Hepburn T."/>
            <person name="Howarth C."/>
            <person name="Jen D."/>
            <person name="Larson L."/>
            <person name="Mehta T."/>
            <person name="Neiman D."/>
            <person name="Pearson M."/>
            <person name="Roberts A."/>
            <person name="Saif S."/>
            <person name="Shea T."/>
            <person name="Shenoy N."/>
            <person name="Sisk P."/>
            <person name="Stolte C."/>
            <person name="Sykes S."/>
            <person name="Walk T."/>
            <person name="White J."/>
            <person name="Yandava C."/>
            <person name="Haas B."/>
            <person name="Nusbaum C."/>
            <person name="Birren B."/>
        </authorList>
    </citation>
    <scope>NUCLEOTIDE SEQUENCE</scope>
    <source>
        <strain evidence="2">R3-111a-1</strain>
    </source>
</reference>
<reference evidence="3" key="5">
    <citation type="submission" date="2018-04" db="UniProtKB">
        <authorList>
            <consortium name="EnsemblFungi"/>
        </authorList>
    </citation>
    <scope>IDENTIFICATION</scope>
    <source>
        <strain evidence="3">R3-111a-1</strain>
    </source>
</reference>
<evidence type="ECO:0000256" key="1">
    <source>
        <dbReference type="SAM" id="MobiDB-lite"/>
    </source>
</evidence>
<organism evidence="2">
    <name type="scientific">Gaeumannomyces tritici (strain R3-111a-1)</name>
    <name type="common">Wheat and barley take-all root rot fungus</name>
    <name type="synonym">Gaeumannomyces graminis var. tritici</name>
    <dbReference type="NCBI Taxonomy" id="644352"/>
    <lineage>
        <taxon>Eukaryota</taxon>
        <taxon>Fungi</taxon>
        <taxon>Dikarya</taxon>
        <taxon>Ascomycota</taxon>
        <taxon>Pezizomycotina</taxon>
        <taxon>Sordariomycetes</taxon>
        <taxon>Sordariomycetidae</taxon>
        <taxon>Magnaporthales</taxon>
        <taxon>Magnaporthaceae</taxon>
        <taxon>Gaeumannomyces</taxon>
    </lineage>
</organism>
<dbReference type="VEuPathDB" id="FungiDB:GGTG_07052"/>
<name>J3P0K7_GAET3</name>
<reference evidence="4" key="1">
    <citation type="submission" date="2010-07" db="EMBL/GenBank/DDBJ databases">
        <title>The genome sequence of Gaeumannomyces graminis var. tritici strain R3-111a-1.</title>
        <authorList>
            <consortium name="The Broad Institute Genome Sequencing Platform"/>
            <person name="Ma L.-J."/>
            <person name="Dead R."/>
            <person name="Young S."/>
            <person name="Zeng Q."/>
            <person name="Koehrsen M."/>
            <person name="Alvarado L."/>
            <person name="Berlin A."/>
            <person name="Chapman S.B."/>
            <person name="Chen Z."/>
            <person name="Freedman E."/>
            <person name="Gellesch M."/>
            <person name="Goldberg J."/>
            <person name="Griggs A."/>
            <person name="Gujja S."/>
            <person name="Heilman E.R."/>
            <person name="Heiman D."/>
            <person name="Hepburn T."/>
            <person name="Howarth C."/>
            <person name="Jen D."/>
            <person name="Larson L."/>
            <person name="Mehta T."/>
            <person name="Neiman D."/>
            <person name="Pearson M."/>
            <person name="Roberts A."/>
            <person name="Saif S."/>
            <person name="Shea T."/>
            <person name="Shenoy N."/>
            <person name="Sisk P."/>
            <person name="Stolte C."/>
            <person name="Sykes S."/>
            <person name="Walk T."/>
            <person name="White J."/>
            <person name="Yandava C."/>
            <person name="Haas B."/>
            <person name="Nusbaum C."/>
            <person name="Birren B."/>
        </authorList>
    </citation>
    <scope>NUCLEOTIDE SEQUENCE [LARGE SCALE GENOMIC DNA]</scope>
    <source>
        <strain evidence="4">R3-111a-1</strain>
    </source>
</reference>
<protein>
    <submittedName>
        <fullName evidence="2 3">Uncharacterized protein</fullName>
    </submittedName>
</protein>
<gene>
    <name evidence="3" type="primary">20347510</name>
    <name evidence="2" type="ORF">GGTG_07052</name>
</gene>
<dbReference type="GeneID" id="20347510"/>
<accession>J3P0K7</accession>
<feature type="compositionally biased region" description="Polar residues" evidence="1">
    <location>
        <begin position="64"/>
        <end position="79"/>
    </location>
</feature>
<keyword evidence="4" id="KW-1185">Reference proteome</keyword>
<dbReference type="EnsemblFungi" id="EJT77140">
    <property type="protein sequence ID" value="EJT77140"/>
    <property type="gene ID" value="GGTG_07052"/>
</dbReference>
<evidence type="ECO:0000313" key="3">
    <source>
        <dbReference type="EnsemblFungi" id="EJT77140"/>
    </source>
</evidence>
<reference evidence="2" key="3">
    <citation type="submission" date="2010-09" db="EMBL/GenBank/DDBJ databases">
        <title>Annotation of Gaeumannomyces graminis var. tritici R3-111a-1.</title>
        <authorList>
            <consortium name="The Broad Institute Genome Sequencing Platform"/>
            <person name="Ma L.-J."/>
            <person name="Dead R."/>
            <person name="Young S.K."/>
            <person name="Zeng Q."/>
            <person name="Gargeya S."/>
            <person name="Fitzgerald M."/>
            <person name="Haas B."/>
            <person name="Abouelleil A."/>
            <person name="Alvarado L."/>
            <person name="Arachchi H.M."/>
            <person name="Berlin A."/>
            <person name="Brown A."/>
            <person name="Chapman S.B."/>
            <person name="Chen Z."/>
            <person name="Dunbar C."/>
            <person name="Freedman E."/>
            <person name="Gearin G."/>
            <person name="Gellesch M."/>
            <person name="Goldberg J."/>
            <person name="Griggs A."/>
            <person name="Gujja S."/>
            <person name="Heiman D."/>
            <person name="Howarth C."/>
            <person name="Larson L."/>
            <person name="Lui A."/>
            <person name="MacDonald P.J.P."/>
            <person name="Mehta T."/>
            <person name="Montmayeur A."/>
            <person name="Murphy C."/>
            <person name="Neiman D."/>
            <person name="Pearson M."/>
            <person name="Priest M."/>
            <person name="Roberts A."/>
            <person name="Saif S."/>
            <person name="Shea T."/>
            <person name="Shenoy N."/>
            <person name="Sisk P."/>
            <person name="Stolte C."/>
            <person name="Sykes S."/>
            <person name="Yandava C."/>
            <person name="Wortman J."/>
            <person name="Nusbaum C."/>
            <person name="Birren B."/>
        </authorList>
    </citation>
    <scope>NUCLEOTIDE SEQUENCE</scope>
    <source>
        <strain evidence="2">R3-111a-1</strain>
    </source>
</reference>
<feature type="compositionally biased region" description="Polar residues" evidence="1">
    <location>
        <begin position="90"/>
        <end position="103"/>
    </location>
</feature>
<dbReference type="Proteomes" id="UP000006039">
    <property type="component" value="Unassembled WGS sequence"/>
</dbReference>
<reference evidence="3" key="4">
    <citation type="journal article" date="2015" name="G3 (Bethesda)">
        <title>Genome sequences of three phytopathogenic species of the Magnaporthaceae family of fungi.</title>
        <authorList>
            <person name="Okagaki L.H."/>
            <person name="Nunes C.C."/>
            <person name="Sailsbery J."/>
            <person name="Clay B."/>
            <person name="Brown D."/>
            <person name="John T."/>
            <person name="Oh Y."/>
            <person name="Young N."/>
            <person name="Fitzgerald M."/>
            <person name="Haas B.J."/>
            <person name="Zeng Q."/>
            <person name="Young S."/>
            <person name="Adiconis X."/>
            <person name="Fan L."/>
            <person name="Levin J.Z."/>
            <person name="Mitchell T.K."/>
            <person name="Okubara P.A."/>
            <person name="Farman M.L."/>
            <person name="Kohn L.M."/>
            <person name="Birren B."/>
            <person name="Ma L.-J."/>
            <person name="Dean R.A."/>
        </authorList>
    </citation>
    <scope>NUCLEOTIDE SEQUENCE</scope>
    <source>
        <strain evidence="3">R3-111a-1</strain>
    </source>
</reference>
<dbReference type="AlphaFoldDB" id="J3P0K7"/>
<proteinExistence type="predicted"/>